<evidence type="ECO:0000313" key="2">
    <source>
        <dbReference type="EMBL" id="RMZ18240.1"/>
    </source>
</evidence>
<organism evidence="2 3">
    <name type="scientific">Hortaea werneckii</name>
    <name type="common">Black yeast</name>
    <name type="synonym">Cladosporium werneckii</name>
    <dbReference type="NCBI Taxonomy" id="91943"/>
    <lineage>
        <taxon>Eukaryota</taxon>
        <taxon>Fungi</taxon>
        <taxon>Dikarya</taxon>
        <taxon>Ascomycota</taxon>
        <taxon>Pezizomycotina</taxon>
        <taxon>Dothideomycetes</taxon>
        <taxon>Dothideomycetidae</taxon>
        <taxon>Mycosphaerellales</taxon>
        <taxon>Teratosphaeriaceae</taxon>
        <taxon>Hortaea</taxon>
    </lineage>
</organism>
<dbReference type="AlphaFoldDB" id="A0A3M7HY38"/>
<dbReference type="InterPro" id="IPR027417">
    <property type="entry name" value="P-loop_NTPase"/>
</dbReference>
<feature type="compositionally biased region" description="Polar residues" evidence="1">
    <location>
        <begin position="514"/>
        <end position="523"/>
    </location>
</feature>
<comment type="caution">
    <text evidence="2">The sequence shown here is derived from an EMBL/GenBank/DDBJ whole genome shotgun (WGS) entry which is preliminary data.</text>
</comment>
<gene>
    <name evidence="2" type="ORF">D0862_00500</name>
</gene>
<dbReference type="Proteomes" id="UP000281468">
    <property type="component" value="Unassembled WGS sequence"/>
</dbReference>
<reference evidence="2 3" key="1">
    <citation type="journal article" date="2018" name="BMC Genomics">
        <title>Genomic evidence for intraspecific hybridization in a clonal and extremely halotolerant yeast.</title>
        <authorList>
            <person name="Gostincar C."/>
            <person name="Stajich J.E."/>
            <person name="Zupancic J."/>
            <person name="Zalar P."/>
            <person name="Gunde-Cimerman N."/>
        </authorList>
    </citation>
    <scope>NUCLEOTIDE SEQUENCE [LARGE SCALE GENOMIC DNA]</scope>
    <source>
        <strain evidence="2 3">EXF-171</strain>
    </source>
</reference>
<dbReference type="Pfam" id="PF17784">
    <property type="entry name" value="Sulfotransfer_4"/>
    <property type="match status" value="1"/>
</dbReference>
<feature type="compositionally biased region" description="Polar residues" evidence="1">
    <location>
        <begin position="400"/>
        <end position="409"/>
    </location>
</feature>
<sequence length="562" mass="62393">MRAHLCHPIAVAMAPQNVSASGGRKRPMEILSLGPSRTATASMAAAYEVLGVPTYHGYRLITYPEEGAAWERAADAKFFNKGRPLTREEWDEALFKDFAALADICFMFWEELLEAYPEAKVVLVERDVDAWWKSFSEGILPGLYSKKVDFIVNYVEPAVGPRTAHACRKMYGGYLGSGWGPEQLEVIKANAKDRYREHFKRIREVVPKERLLNYELGSGWEPLCEFLDKPVPDVPFPRVNEAEIVQRRIKEATTETMMGGIRALGLYVIAPMAVLDVTMKAARGAWFSREPIPEYLQKCCSPSGSAEKNRTNHSKHRHELTSPNFSAQMATPRYAQQQVPYGAPQAYGQPEPQGQQGYAAEQQVYGQEHQGYGEEDAQYAHEDQGYEHEEGEDQYAQHPQDPNVQQANGEANAKGMPEQSNPEMPQADDSQAGEAELPAQSQKTQAPFQPRRHFPQDPHHSKLMSHFHDIAEHGLTDDHIHSMIHVGSYFLATLAKHTGMTAGHKEEVAEAPKTIQSVPNAQQKPAGKPVGSSPAGARQPPAKVSPNKSAPTLAGRSAVPRK</sequence>
<feature type="compositionally biased region" description="Polar residues" evidence="1">
    <location>
        <begin position="321"/>
        <end position="334"/>
    </location>
</feature>
<feature type="region of interest" description="Disordered" evidence="1">
    <location>
        <begin position="301"/>
        <end position="334"/>
    </location>
</feature>
<dbReference type="VEuPathDB" id="FungiDB:BTJ68_05292"/>
<accession>A0A3M7HY38</accession>
<protein>
    <recommendedName>
        <fullName evidence="4">Sulfotransferase domain-containing protein</fullName>
    </recommendedName>
</protein>
<evidence type="ECO:0000313" key="3">
    <source>
        <dbReference type="Proteomes" id="UP000281468"/>
    </source>
</evidence>
<dbReference type="Gene3D" id="3.40.50.300">
    <property type="entry name" value="P-loop containing nucleotide triphosphate hydrolases"/>
    <property type="match status" value="1"/>
</dbReference>
<dbReference type="InterPro" id="IPR040632">
    <property type="entry name" value="Sulfotransfer_4"/>
</dbReference>
<dbReference type="PANTHER" id="PTHR36978">
    <property type="entry name" value="P-LOOP CONTAINING NUCLEOTIDE TRIPHOSPHATE HYDROLASE"/>
    <property type="match status" value="1"/>
</dbReference>
<feature type="region of interest" description="Disordered" evidence="1">
    <location>
        <begin position="514"/>
        <end position="562"/>
    </location>
</feature>
<evidence type="ECO:0008006" key="4">
    <source>
        <dbReference type="Google" id="ProtNLM"/>
    </source>
</evidence>
<feature type="region of interest" description="Disordered" evidence="1">
    <location>
        <begin position="379"/>
        <end position="461"/>
    </location>
</feature>
<feature type="compositionally biased region" description="Basic and acidic residues" evidence="1">
    <location>
        <begin position="379"/>
        <end position="388"/>
    </location>
</feature>
<dbReference type="EMBL" id="QWIQ01000006">
    <property type="protein sequence ID" value="RMZ18240.1"/>
    <property type="molecule type" value="Genomic_DNA"/>
</dbReference>
<dbReference type="PANTHER" id="PTHR36978:SF4">
    <property type="entry name" value="P-LOOP CONTAINING NUCLEOSIDE TRIPHOSPHATE HYDROLASE PROTEIN"/>
    <property type="match status" value="1"/>
</dbReference>
<dbReference type="SUPFAM" id="SSF52540">
    <property type="entry name" value="P-loop containing nucleoside triphosphate hydrolases"/>
    <property type="match status" value="1"/>
</dbReference>
<name>A0A3M7HY38_HORWE</name>
<evidence type="ECO:0000256" key="1">
    <source>
        <dbReference type="SAM" id="MobiDB-lite"/>
    </source>
</evidence>
<proteinExistence type="predicted"/>